<dbReference type="Pfam" id="PF01346">
    <property type="entry name" value="FKBP_N"/>
    <property type="match status" value="2"/>
</dbReference>
<dbReference type="Proteomes" id="UP001595444">
    <property type="component" value="Unassembled WGS sequence"/>
</dbReference>
<reference evidence="11" key="1">
    <citation type="journal article" date="2019" name="Int. J. Syst. Evol. Microbiol.">
        <title>The Global Catalogue of Microorganisms (GCM) 10K type strain sequencing project: providing services to taxonomists for standard genome sequencing and annotation.</title>
        <authorList>
            <consortium name="The Broad Institute Genomics Platform"/>
            <consortium name="The Broad Institute Genome Sequencing Center for Infectious Disease"/>
            <person name="Wu L."/>
            <person name="Ma J."/>
        </authorList>
    </citation>
    <scope>NUCLEOTIDE SEQUENCE [LARGE SCALE GENOMIC DNA]</scope>
    <source>
        <strain evidence="11">KCTC 62164</strain>
    </source>
</reference>
<dbReference type="PROSITE" id="PS51257">
    <property type="entry name" value="PROKAR_LIPOPROTEIN"/>
    <property type="match status" value="1"/>
</dbReference>
<dbReference type="Pfam" id="PF00254">
    <property type="entry name" value="FKBP_C"/>
    <property type="match status" value="2"/>
</dbReference>
<evidence type="ECO:0000256" key="6">
    <source>
        <dbReference type="RuleBase" id="RU003915"/>
    </source>
</evidence>
<keyword evidence="8" id="KW-0732">Signal</keyword>
<evidence type="ECO:0000256" key="5">
    <source>
        <dbReference type="PROSITE-ProRule" id="PRU00277"/>
    </source>
</evidence>
<dbReference type="SUPFAM" id="SSF54534">
    <property type="entry name" value="FKBP-like"/>
    <property type="match status" value="2"/>
</dbReference>
<evidence type="ECO:0000256" key="4">
    <source>
        <dbReference type="ARBA" id="ARBA00023235"/>
    </source>
</evidence>
<dbReference type="PANTHER" id="PTHR43811:SF19">
    <property type="entry name" value="39 KDA FK506-BINDING NUCLEAR PROTEIN"/>
    <property type="match status" value="1"/>
</dbReference>
<dbReference type="GO" id="GO:0003755">
    <property type="term" value="F:peptidyl-prolyl cis-trans isomerase activity"/>
    <property type="evidence" value="ECO:0007669"/>
    <property type="project" value="UniProtKB-EC"/>
</dbReference>
<evidence type="ECO:0000256" key="2">
    <source>
        <dbReference type="ARBA" id="ARBA00006577"/>
    </source>
</evidence>
<evidence type="ECO:0000256" key="8">
    <source>
        <dbReference type="SAM" id="SignalP"/>
    </source>
</evidence>
<proteinExistence type="inferred from homology"/>
<evidence type="ECO:0000256" key="7">
    <source>
        <dbReference type="SAM" id="MobiDB-lite"/>
    </source>
</evidence>
<dbReference type="EMBL" id="JBHRSL010000010">
    <property type="protein sequence ID" value="MFC3052269.1"/>
    <property type="molecule type" value="Genomic_DNA"/>
</dbReference>
<sequence>MRLLANTTALLLAAALAACSSEAPEKKDNQDADPTETTATHPDTQEAPSDMSEDTFMEDNLAYLNDNKAKEGVQITESGLQYKVIEKGDGATPTATDFVTVHYAGRLIDGTEFDSSYKRGEPATFPAGRLIKGWTEALTMMSVGDKWQLTIPSELAYGENGAGGVIPGNATLVFDVELLNVQTEEQIIDAMKAPEREFLEENAKNDNVKVTDSGLQYRVIEQGTGTVSPESTSMVTVHYAGKLIDGTEFDSSYKRGEPASFPLDGVIPGWTEGLQLMHEGDKYEFFIPYTLGYGERGSGRSIPPFATLIFTVELISIGG</sequence>
<dbReference type="PANTHER" id="PTHR43811">
    <property type="entry name" value="FKBP-TYPE PEPTIDYL-PROLYL CIS-TRANS ISOMERASE FKPA"/>
    <property type="match status" value="1"/>
</dbReference>
<comment type="catalytic activity">
    <reaction evidence="1 5 6">
        <text>[protein]-peptidylproline (omega=180) = [protein]-peptidylproline (omega=0)</text>
        <dbReference type="Rhea" id="RHEA:16237"/>
        <dbReference type="Rhea" id="RHEA-COMP:10747"/>
        <dbReference type="Rhea" id="RHEA-COMP:10748"/>
        <dbReference type="ChEBI" id="CHEBI:83833"/>
        <dbReference type="ChEBI" id="CHEBI:83834"/>
        <dbReference type="EC" id="5.2.1.8"/>
    </reaction>
</comment>
<dbReference type="InterPro" id="IPR000774">
    <property type="entry name" value="PPIase_FKBP_N"/>
</dbReference>
<accession>A0ABV7D5H1</accession>
<feature type="chain" id="PRO_5045573042" description="Peptidyl-prolyl cis-trans isomerase" evidence="8">
    <location>
        <begin position="24"/>
        <end position="319"/>
    </location>
</feature>
<keyword evidence="3 5" id="KW-0697">Rotamase</keyword>
<comment type="caution">
    <text evidence="10">The sequence shown here is derived from an EMBL/GenBank/DDBJ whole genome shotgun (WGS) entry which is preliminary data.</text>
</comment>
<dbReference type="Gene3D" id="3.10.50.40">
    <property type="match status" value="2"/>
</dbReference>
<feature type="region of interest" description="Disordered" evidence="7">
    <location>
        <begin position="21"/>
        <end position="51"/>
    </location>
</feature>
<gene>
    <name evidence="10" type="ORF">ACFOKA_10170</name>
</gene>
<dbReference type="InterPro" id="IPR001179">
    <property type="entry name" value="PPIase_FKBP_dom"/>
</dbReference>
<feature type="signal peptide" evidence="8">
    <location>
        <begin position="1"/>
        <end position="23"/>
    </location>
</feature>
<dbReference type="EC" id="5.2.1.8" evidence="6"/>
<evidence type="ECO:0000256" key="1">
    <source>
        <dbReference type="ARBA" id="ARBA00000971"/>
    </source>
</evidence>
<protein>
    <recommendedName>
        <fullName evidence="6">Peptidyl-prolyl cis-trans isomerase</fullName>
        <ecNumber evidence="6">5.2.1.8</ecNumber>
    </recommendedName>
</protein>
<dbReference type="RefSeq" id="WP_194214054.1">
    <property type="nucleotide sequence ID" value="NZ_CP061205.1"/>
</dbReference>
<keyword evidence="11" id="KW-1185">Reference proteome</keyword>
<evidence type="ECO:0000256" key="3">
    <source>
        <dbReference type="ARBA" id="ARBA00023110"/>
    </source>
</evidence>
<evidence type="ECO:0000313" key="10">
    <source>
        <dbReference type="EMBL" id="MFC3052269.1"/>
    </source>
</evidence>
<feature type="domain" description="PPIase FKBP-type" evidence="9">
    <location>
        <begin position="232"/>
        <end position="318"/>
    </location>
</feature>
<comment type="similarity">
    <text evidence="2 6">Belongs to the FKBP-type PPIase family.</text>
</comment>
<dbReference type="InterPro" id="IPR046357">
    <property type="entry name" value="PPIase_dom_sf"/>
</dbReference>
<evidence type="ECO:0000259" key="9">
    <source>
        <dbReference type="PROSITE" id="PS50059"/>
    </source>
</evidence>
<evidence type="ECO:0000313" key="11">
    <source>
        <dbReference type="Proteomes" id="UP001595444"/>
    </source>
</evidence>
<organism evidence="10 11">
    <name type="scientific">Kordiimonas pumila</name>
    <dbReference type="NCBI Taxonomy" id="2161677"/>
    <lineage>
        <taxon>Bacteria</taxon>
        <taxon>Pseudomonadati</taxon>
        <taxon>Pseudomonadota</taxon>
        <taxon>Alphaproteobacteria</taxon>
        <taxon>Kordiimonadales</taxon>
        <taxon>Kordiimonadaceae</taxon>
        <taxon>Kordiimonas</taxon>
    </lineage>
</organism>
<feature type="domain" description="PPIase FKBP-type" evidence="9">
    <location>
        <begin position="96"/>
        <end position="182"/>
    </location>
</feature>
<dbReference type="PROSITE" id="PS50059">
    <property type="entry name" value="FKBP_PPIASE"/>
    <property type="match status" value="2"/>
</dbReference>
<name>A0ABV7D5H1_9PROT</name>
<keyword evidence="4 5" id="KW-0413">Isomerase</keyword>